<sequence length="864" mass="99180">MKFNFFYLKSVTTKISFILLVLLIISCNAVKKVKDNQHLLTENKIFVNNEEISTRQIYDQLYQEPNAKLPLFGIPLKLHIYNAANPQPDTLFYNWLHKKPKREKRLIRWFSKKQLEQIGQSYVGLHKYLEEIGEAPVVVSEQKSESSSTRLKAWYWNHGWFNAETDYKINKLEHKRAKVDYYIKTHQPYKLDSISERIASPQADSIYQLHKEESFIKKGAQFETDKFNAERERIVNLFRNNGLYHFEQEYISFEADTINTDHQVNIDLVIADRQITKEDTTYTVPYHAHFISDVNIITDYKYQNRNNAIKDSASYKGYTLYSFDELKYKPEAIADAVFIKKGQVYRDLDRSLTYRRMNQLGIFKYPDIQYMADPRDSTGTNLITNIFLTPKPKFGVNYDFDISRSNIQDFGIGFGGSLSIRNIFGGAETLEIGGRGSIGSSKDAADSDDKFFNISEIGADVNLSFPKIAFPINTDGIIPKSMFPFTTISAGVSSQQNIGLDKQNVTGKFNYKWYPSQELTQKLDLVDLQYVRNLNSGNYFNVYENSFSRLNEIAQDNYDQVNASYFETDDDPTDDNLPDLSIPDGTTAFINDINNGVYTLTSDESQTASDIIERRDRLTQDNLILATSFSYIKNTRENIYDQEFTQFRLKLEMAGNTLSLIAPLLNFDKNSSNNYNLFGVQFSQYGKVETDFIKHWDLGQQNVLAIRALGGIAIPYGNSNDIPFARSFFAGGANDNRGWQAYDLGPGSTGGINEFNEANMKITLNAEYRFNLFGQLNSAFFVDAGNIWNVLDNVEDEESKFTSLSDLSELAVSSGLGLRYDFSFFVIRLDVGFKTYNPAYNKQKWFQEYNFSNAVYNVGINYPF</sequence>
<comment type="subcellular location">
    <subcellularLocation>
        <location evidence="1">Membrane</location>
    </subcellularLocation>
</comment>
<dbReference type="STRING" id="579105.SAMN04488096_101290"/>
<evidence type="ECO:0000256" key="1">
    <source>
        <dbReference type="ARBA" id="ARBA00004370"/>
    </source>
</evidence>
<keyword evidence="2" id="KW-0812">Transmembrane</keyword>
<dbReference type="InterPro" id="IPR000184">
    <property type="entry name" value="Bac_surfAg_D15"/>
</dbReference>
<dbReference type="GO" id="GO:0019867">
    <property type="term" value="C:outer membrane"/>
    <property type="evidence" value="ECO:0007669"/>
    <property type="project" value="InterPro"/>
</dbReference>
<keyword evidence="8" id="KW-1185">Reference proteome</keyword>
<keyword evidence="5" id="KW-0998">Cell outer membrane</keyword>
<gene>
    <name evidence="7" type="ORF">SAMN04488096_101290</name>
</gene>
<dbReference type="AlphaFoldDB" id="A0A1M6AIV9"/>
<keyword evidence="3" id="KW-0732">Signal</keyword>
<protein>
    <submittedName>
        <fullName evidence="7">Surface antigen</fullName>
    </submittedName>
</protein>
<feature type="domain" description="Bacterial surface antigen (D15)" evidence="6">
    <location>
        <begin position="494"/>
        <end position="847"/>
    </location>
</feature>
<dbReference type="PROSITE" id="PS51257">
    <property type="entry name" value="PROKAR_LIPOPROTEIN"/>
    <property type="match status" value="1"/>
</dbReference>
<dbReference type="EMBL" id="FQYY01000001">
    <property type="protein sequence ID" value="SHI36439.1"/>
    <property type="molecule type" value="Genomic_DNA"/>
</dbReference>
<evidence type="ECO:0000256" key="3">
    <source>
        <dbReference type="ARBA" id="ARBA00022729"/>
    </source>
</evidence>
<dbReference type="RefSeq" id="WP_234971589.1">
    <property type="nucleotide sequence ID" value="NZ_FQYY01000001.1"/>
</dbReference>
<organism evidence="7 8">
    <name type="scientific">Mesonia phycicola</name>
    <dbReference type="NCBI Taxonomy" id="579105"/>
    <lineage>
        <taxon>Bacteria</taxon>
        <taxon>Pseudomonadati</taxon>
        <taxon>Bacteroidota</taxon>
        <taxon>Flavobacteriia</taxon>
        <taxon>Flavobacteriales</taxon>
        <taxon>Flavobacteriaceae</taxon>
        <taxon>Mesonia</taxon>
    </lineage>
</organism>
<evidence type="ECO:0000313" key="7">
    <source>
        <dbReference type="EMBL" id="SHI36439.1"/>
    </source>
</evidence>
<proteinExistence type="predicted"/>
<accession>A0A1M6AIV9</accession>
<keyword evidence="4" id="KW-0472">Membrane</keyword>
<dbReference type="Pfam" id="PF01103">
    <property type="entry name" value="Omp85"/>
    <property type="match status" value="1"/>
</dbReference>
<name>A0A1M6AIV9_9FLAO</name>
<dbReference type="PANTHER" id="PTHR12815">
    <property type="entry name" value="SORTING AND ASSEMBLY MACHINERY SAMM50 PROTEIN FAMILY MEMBER"/>
    <property type="match status" value="1"/>
</dbReference>
<reference evidence="7 8" key="1">
    <citation type="submission" date="2016-11" db="EMBL/GenBank/DDBJ databases">
        <authorList>
            <person name="Jaros S."/>
            <person name="Januszkiewicz K."/>
            <person name="Wedrychowicz H."/>
        </authorList>
    </citation>
    <scope>NUCLEOTIDE SEQUENCE [LARGE SCALE GENOMIC DNA]</scope>
    <source>
        <strain evidence="7 8">DSM 21425</strain>
    </source>
</reference>
<dbReference type="Gene3D" id="2.40.160.50">
    <property type="entry name" value="membrane protein fhac: a member of the omp85/tpsb transporter family"/>
    <property type="match status" value="1"/>
</dbReference>
<evidence type="ECO:0000256" key="2">
    <source>
        <dbReference type="ARBA" id="ARBA00022692"/>
    </source>
</evidence>
<evidence type="ECO:0000256" key="4">
    <source>
        <dbReference type="ARBA" id="ARBA00023136"/>
    </source>
</evidence>
<evidence type="ECO:0000313" key="8">
    <source>
        <dbReference type="Proteomes" id="UP000184225"/>
    </source>
</evidence>
<evidence type="ECO:0000259" key="6">
    <source>
        <dbReference type="Pfam" id="PF01103"/>
    </source>
</evidence>
<dbReference type="InterPro" id="IPR039910">
    <property type="entry name" value="D15-like"/>
</dbReference>
<evidence type="ECO:0000256" key="5">
    <source>
        <dbReference type="ARBA" id="ARBA00023237"/>
    </source>
</evidence>
<dbReference type="PANTHER" id="PTHR12815:SF47">
    <property type="entry name" value="TRANSLOCATION AND ASSEMBLY MODULE SUBUNIT TAMA"/>
    <property type="match status" value="1"/>
</dbReference>
<dbReference type="Proteomes" id="UP000184225">
    <property type="component" value="Unassembled WGS sequence"/>
</dbReference>